<dbReference type="InterPro" id="IPR000719">
    <property type="entry name" value="Prot_kinase_dom"/>
</dbReference>
<proteinExistence type="predicted"/>
<dbReference type="Proteomes" id="UP000246744">
    <property type="component" value="Unassembled WGS sequence"/>
</dbReference>
<comment type="caution">
    <text evidence="2">The sequence shown here is derived from an EMBL/GenBank/DDBJ whole genome shotgun (WGS) entry which is preliminary data.</text>
</comment>
<dbReference type="InterPro" id="IPR009330">
    <property type="entry name" value="LipoPS_heptP_kinase"/>
</dbReference>
<name>A0A317PZV5_9ENTR</name>
<keyword evidence="3" id="KW-1185">Reference proteome</keyword>
<dbReference type="GO" id="GO:0004672">
    <property type="term" value="F:protein kinase activity"/>
    <property type="evidence" value="ECO:0007669"/>
    <property type="project" value="InterPro"/>
</dbReference>
<reference evidence="2 3" key="1">
    <citation type="submission" date="2018-05" db="EMBL/GenBank/DDBJ databases">
        <title>Genomic Encyclopedia of Type Strains, Phase IV (KMG-IV): sequencing the most valuable type-strain genomes for metagenomic binning, comparative biology and taxonomic classification.</title>
        <authorList>
            <person name="Goeker M."/>
        </authorList>
    </citation>
    <scope>NUCLEOTIDE SEQUENCE [LARGE SCALE GENOMIC DNA]</scope>
    <source>
        <strain evidence="2 3">DSM 19579</strain>
    </source>
</reference>
<protein>
    <submittedName>
        <fullName evidence="2">Heptose II phosphotransferase</fullName>
    </submittedName>
</protein>
<dbReference type="SUPFAM" id="SSF56112">
    <property type="entry name" value="Protein kinase-like (PK-like)"/>
    <property type="match status" value="1"/>
</dbReference>
<dbReference type="OrthoDB" id="7065325at2"/>
<sequence>MIQTGVYKGYQLHFKAGRNDYCGIFKSMLSLNARLVETYKCSRHTRVSLIEIDKKLYVIKIYSPQRKRVEKFIKSLFRGSYNENLIRKIDSAHDNGCMIPNDFFLLAEKKILSFPYLSIMLLEFIPGDNASQPNNMPTTLSQKIISAVTTMHSQGIISGDPHKGNFIITAKGDIRAIDLSGKACNAKNIAKDFTLMKKIYGLHE</sequence>
<evidence type="ECO:0000313" key="2">
    <source>
        <dbReference type="EMBL" id="PWW07828.1"/>
    </source>
</evidence>
<feature type="domain" description="Protein kinase" evidence="1">
    <location>
        <begin position="10"/>
        <end position="204"/>
    </location>
</feature>
<organism evidence="2 3">
    <name type="scientific">Mangrovibacter plantisponsor</name>
    <dbReference type="NCBI Taxonomy" id="451513"/>
    <lineage>
        <taxon>Bacteria</taxon>
        <taxon>Pseudomonadati</taxon>
        <taxon>Pseudomonadota</taxon>
        <taxon>Gammaproteobacteria</taxon>
        <taxon>Enterobacterales</taxon>
        <taxon>Enterobacteriaceae</taxon>
        <taxon>Mangrovibacter</taxon>
    </lineage>
</organism>
<dbReference type="EMBL" id="QGTS01000008">
    <property type="protein sequence ID" value="PWW07828.1"/>
    <property type="molecule type" value="Genomic_DNA"/>
</dbReference>
<dbReference type="Pfam" id="PF06176">
    <property type="entry name" value="WaaY"/>
    <property type="match status" value="1"/>
</dbReference>
<dbReference type="GO" id="GO:0005524">
    <property type="term" value="F:ATP binding"/>
    <property type="evidence" value="ECO:0007669"/>
    <property type="project" value="InterPro"/>
</dbReference>
<accession>A0A317PZV5</accession>
<keyword evidence="2" id="KW-0808">Transferase</keyword>
<dbReference type="PROSITE" id="PS50011">
    <property type="entry name" value="PROTEIN_KINASE_DOM"/>
    <property type="match status" value="1"/>
</dbReference>
<evidence type="ECO:0000259" key="1">
    <source>
        <dbReference type="PROSITE" id="PS50011"/>
    </source>
</evidence>
<evidence type="ECO:0000313" key="3">
    <source>
        <dbReference type="Proteomes" id="UP000246744"/>
    </source>
</evidence>
<dbReference type="InterPro" id="IPR011009">
    <property type="entry name" value="Kinase-like_dom_sf"/>
</dbReference>
<gene>
    <name evidence="2" type="ORF">DES37_108256</name>
</gene>
<dbReference type="AlphaFoldDB" id="A0A317PZV5"/>
<dbReference type="RefSeq" id="WP_110026504.1">
    <property type="nucleotide sequence ID" value="NZ_QGTS01000008.1"/>
</dbReference>